<keyword evidence="2" id="KW-1185">Reference proteome</keyword>
<proteinExistence type="predicted"/>
<name>A0A3P7UNA0_HAEPC</name>
<organism evidence="1 2">
    <name type="scientific">Haemonchus placei</name>
    <name type="common">Barber's pole worm</name>
    <dbReference type="NCBI Taxonomy" id="6290"/>
    <lineage>
        <taxon>Eukaryota</taxon>
        <taxon>Metazoa</taxon>
        <taxon>Ecdysozoa</taxon>
        <taxon>Nematoda</taxon>
        <taxon>Chromadorea</taxon>
        <taxon>Rhabditida</taxon>
        <taxon>Rhabditina</taxon>
        <taxon>Rhabditomorpha</taxon>
        <taxon>Strongyloidea</taxon>
        <taxon>Trichostrongylidae</taxon>
        <taxon>Haemonchus</taxon>
    </lineage>
</organism>
<dbReference type="Proteomes" id="UP000268014">
    <property type="component" value="Unassembled WGS sequence"/>
</dbReference>
<evidence type="ECO:0000313" key="1">
    <source>
        <dbReference type="EMBL" id="VDO23537.1"/>
    </source>
</evidence>
<dbReference type="EMBL" id="UZAF01016225">
    <property type="protein sequence ID" value="VDO23537.1"/>
    <property type="molecule type" value="Genomic_DNA"/>
</dbReference>
<dbReference type="AlphaFoldDB" id="A0A3P7UNA0"/>
<gene>
    <name evidence="1" type="ORF">HPLM_LOCUS4567</name>
</gene>
<sequence length="137" mass="16155">MSFHHLPSIRVRVEDVGILDIGDVSSDNFLRYGILCLLRNRTDNPVELNRLGALFKPYNLRNPRVEGLTYLLHKIALDHFQLSFFHFNRVSIWAKNVSARWLSIIHHTFVIEKLLTEWVGLIRCLFSDRRNQPIFIE</sequence>
<evidence type="ECO:0000313" key="2">
    <source>
        <dbReference type="Proteomes" id="UP000268014"/>
    </source>
</evidence>
<reference evidence="1 2" key="1">
    <citation type="submission" date="2018-11" db="EMBL/GenBank/DDBJ databases">
        <authorList>
            <consortium name="Pathogen Informatics"/>
        </authorList>
    </citation>
    <scope>NUCLEOTIDE SEQUENCE [LARGE SCALE GENOMIC DNA]</scope>
    <source>
        <strain evidence="1 2">MHpl1</strain>
    </source>
</reference>
<accession>A0A3P7UNA0</accession>
<protein>
    <submittedName>
        <fullName evidence="1">Uncharacterized protein</fullName>
    </submittedName>
</protein>